<protein>
    <submittedName>
        <fullName evidence="1">Uncharacterized protein</fullName>
    </submittedName>
</protein>
<gene>
    <name evidence="1" type="ORF">HNP86_001766</name>
</gene>
<reference evidence="1 2" key="1">
    <citation type="submission" date="2020-07" db="EMBL/GenBank/DDBJ databases">
        <title>Genomic Encyclopedia of Type Strains, Phase IV (KMG-V): Genome sequencing to study the core and pangenomes of soil and plant-associated prokaryotes.</title>
        <authorList>
            <person name="Whitman W."/>
        </authorList>
    </citation>
    <scope>NUCLEOTIDE SEQUENCE [LARGE SCALE GENOMIC DNA]</scope>
    <source>
        <strain evidence="1 2">A1</strain>
    </source>
</reference>
<dbReference type="RefSeq" id="WP_181501433.1">
    <property type="nucleotide sequence ID" value="NZ_JACDUH010000003.1"/>
</dbReference>
<sequence length="190" mass="21749">MGLINVSARCKPTIETDSLFMKGDDYNVCDGVNKYELMLGTYGKVENYSGMYTYDEFVAKLQNLAYLNFYDLLDYSKIESAILLDGKPLIFDYHRCFKLKYVYYLDGNYIILGSNLRAYALYGTSFSYKDYVVDNGILHYINDNMEPEIINIDNSLGLMLKLEIDPTAVKLDVDTILQYNLEIATLQALG</sequence>
<dbReference type="Proteomes" id="UP000564425">
    <property type="component" value="Unassembled WGS sequence"/>
</dbReference>
<evidence type="ECO:0000313" key="1">
    <source>
        <dbReference type="EMBL" id="MBA2851607.1"/>
    </source>
</evidence>
<organism evidence="1 2">
    <name type="scientific">Methanococcus maripaludis</name>
    <name type="common">Methanococcus deltae</name>
    <dbReference type="NCBI Taxonomy" id="39152"/>
    <lineage>
        <taxon>Archaea</taxon>
        <taxon>Methanobacteriati</taxon>
        <taxon>Methanobacteriota</taxon>
        <taxon>Methanomada group</taxon>
        <taxon>Methanococci</taxon>
        <taxon>Methanococcales</taxon>
        <taxon>Methanococcaceae</taxon>
        <taxon>Methanococcus</taxon>
    </lineage>
</organism>
<proteinExistence type="predicted"/>
<dbReference type="AlphaFoldDB" id="A0A7J9NWA9"/>
<evidence type="ECO:0000313" key="2">
    <source>
        <dbReference type="Proteomes" id="UP000564425"/>
    </source>
</evidence>
<comment type="caution">
    <text evidence="1">The sequence shown here is derived from an EMBL/GenBank/DDBJ whole genome shotgun (WGS) entry which is preliminary data.</text>
</comment>
<name>A0A7J9NWA9_METMI</name>
<dbReference type="EMBL" id="JACDUH010000003">
    <property type="protein sequence ID" value="MBA2851607.1"/>
    <property type="molecule type" value="Genomic_DNA"/>
</dbReference>
<accession>A0A7J9NWA9</accession>